<dbReference type="AlphaFoldDB" id="A0A327WFD1"/>
<dbReference type="PANTHER" id="PTHR30328">
    <property type="entry name" value="TRANSCRIPTIONAL REPRESSOR"/>
    <property type="match status" value="1"/>
</dbReference>
<organism evidence="4 5">
    <name type="scientific">Chitinophaga dinghuensis</name>
    <dbReference type="NCBI Taxonomy" id="1539050"/>
    <lineage>
        <taxon>Bacteria</taxon>
        <taxon>Pseudomonadati</taxon>
        <taxon>Bacteroidota</taxon>
        <taxon>Chitinophagia</taxon>
        <taxon>Chitinophagales</taxon>
        <taxon>Chitinophagaceae</taxon>
        <taxon>Chitinophaga</taxon>
    </lineage>
</organism>
<dbReference type="Gene3D" id="1.10.357.10">
    <property type="entry name" value="Tetracycline Repressor, domain 2"/>
    <property type="match status" value="1"/>
</dbReference>
<keyword evidence="1 2" id="KW-0238">DNA-binding</keyword>
<dbReference type="InterPro" id="IPR001647">
    <property type="entry name" value="HTH_TetR"/>
</dbReference>
<feature type="DNA-binding region" description="H-T-H motif" evidence="2">
    <location>
        <begin position="37"/>
        <end position="56"/>
    </location>
</feature>
<evidence type="ECO:0000256" key="1">
    <source>
        <dbReference type="ARBA" id="ARBA00023125"/>
    </source>
</evidence>
<dbReference type="SUPFAM" id="SSF46689">
    <property type="entry name" value="Homeodomain-like"/>
    <property type="match status" value="1"/>
</dbReference>
<evidence type="ECO:0000259" key="3">
    <source>
        <dbReference type="PROSITE" id="PS50977"/>
    </source>
</evidence>
<protein>
    <submittedName>
        <fullName evidence="4">AcrR family transcriptional regulator</fullName>
    </submittedName>
</protein>
<dbReference type="Proteomes" id="UP000249819">
    <property type="component" value="Unassembled WGS sequence"/>
</dbReference>
<accession>A0A327WFD1</accession>
<dbReference type="PROSITE" id="PS50977">
    <property type="entry name" value="HTH_TETR_2"/>
    <property type="match status" value="1"/>
</dbReference>
<dbReference type="Pfam" id="PF00440">
    <property type="entry name" value="TetR_N"/>
    <property type="match status" value="1"/>
</dbReference>
<dbReference type="EMBL" id="QLMA01000001">
    <property type="protein sequence ID" value="RAJ88281.1"/>
    <property type="molecule type" value="Genomic_DNA"/>
</dbReference>
<feature type="domain" description="HTH tetR-type" evidence="3">
    <location>
        <begin position="14"/>
        <end position="74"/>
    </location>
</feature>
<dbReference type="GO" id="GO:0003677">
    <property type="term" value="F:DNA binding"/>
    <property type="evidence" value="ECO:0007669"/>
    <property type="project" value="UniProtKB-UniRule"/>
</dbReference>
<dbReference type="InterPro" id="IPR050109">
    <property type="entry name" value="HTH-type_TetR-like_transc_reg"/>
</dbReference>
<comment type="caution">
    <text evidence="4">The sequence shown here is derived from an EMBL/GenBank/DDBJ whole genome shotgun (WGS) entry which is preliminary data.</text>
</comment>
<dbReference type="RefSeq" id="WP_111590920.1">
    <property type="nucleotide sequence ID" value="NZ_QLMA01000001.1"/>
</dbReference>
<dbReference type="OrthoDB" id="836882at2"/>
<evidence type="ECO:0000313" key="4">
    <source>
        <dbReference type="EMBL" id="RAJ88281.1"/>
    </source>
</evidence>
<dbReference type="PANTHER" id="PTHR30328:SF54">
    <property type="entry name" value="HTH-TYPE TRANSCRIPTIONAL REPRESSOR SCO4008"/>
    <property type="match status" value="1"/>
</dbReference>
<name>A0A327WFD1_9BACT</name>
<proteinExistence type="predicted"/>
<gene>
    <name evidence="4" type="ORF">CLV59_1011051</name>
</gene>
<evidence type="ECO:0000256" key="2">
    <source>
        <dbReference type="PROSITE-ProRule" id="PRU00335"/>
    </source>
</evidence>
<sequence>MPEKTTKPREKSKEKSKQAFMEAVGEILKTKGHEALKVNDIAAMAGLSKKLIYNYFGGTEQLLDEYLHSQDFWTKLNHEELIGETTNGGREITKQVLADQFDFVANHMAFQKILLWQLSEERPSLRKMIEDQEATGELLFNGISDPYFGEKATDFRAIMAILISGIYYLNLFTKVNGSMFCGIDLNTPEGESKIREALNFLVDKTYEGLK</sequence>
<keyword evidence="5" id="KW-1185">Reference proteome</keyword>
<dbReference type="InterPro" id="IPR009057">
    <property type="entry name" value="Homeodomain-like_sf"/>
</dbReference>
<evidence type="ECO:0000313" key="5">
    <source>
        <dbReference type="Proteomes" id="UP000249819"/>
    </source>
</evidence>
<reference evidence="4 5" key="1">
    <citation type="submission" date="2018-06" db="EMBL/GenBank/DDBJ databases">
        <title>Genomic Encyclopedia of Archaeal and Bacterial Type Strains, Phase II (KMG-II): from individual species to whole genera.</title>
        <authorList>
            <person name="Goeker M."/>
        </authorList>
    </citation>
    <scope>NUCLEOTIDE SEQUENCE [LARGE SCALE GENOMIC DNA]</scope>
    <source>
        <strain evidence="4 5">DSM 29821</strain>
    </source>
</reference>